<dbReference type="AlphaFoldDB" id="A0A2U1KQE7"/>
<evidence type="ECO:0000313" key="2">
    <source>
        <dbReference type="Proteomes" id="UP000245207"/>
    </source>
</evidence>
<comment type="caution">
    <text evidence="1">The sequence shown here is derived from an EMBL/GenBank/DDBJ whole genome shotgun (WGS) entry which is preliminary data.</text>
</comment>
<dbReference type="Proteomes" id="UP000245207">
    <property type="component" value="Unassembled WGS sequence"/>
</dbReference>
<gene>
    <name evidence="1" type="ORF">CTI12_AA576260</name>
</gene>
<reference evidence="1 2" key="1">
    <citation type="journal article" date="2018" name="Mol. Plant">
        <title>The genome of Artemisia annua provides insight into the evolution of Asteraceae family and artemisinin biosynthesis.</title>
        <authorList>
            <person name="Shen Q."/>
            <person name="Zhang L."/>
            <person name="Liao Z."/>
            <person name="Wang S."/>
            <person name="Yan T."/>
            <person name="Shi P."/>
            <person name="Liu M."/>
            <person name="Fu X."/>
            <person name="Pan Q."/>
            <person name="Wang Y."/>
            <person name="Lv Z."/>
            <person name="Lu X."/>
            <person name="Zhang F."/>
            <person name="Jiang W."/>
            <person name="Ma Y."/>
            <person name="Chen M."/>
            <person name="Hao X."/>
            <person name="Li L."/>
            <person name="Tang Y."/>
            <person name="Lv G."/>
            <person name="Zhou Y."/>
            <person name="Sun X."/>
            <person name="Brodelius P.E."/>
            <person name="Rose J.K.C."/>
            <person name="Tang K."/>
        </authorList>
    </citation>
    <scope>NUCLEOTIDE SEQUENCE [LARGE SCALE GENOMIC DNA]</scope>
    <source>
        <strain evidence="2">cv. Huhao1</strain>
        <tissue evidence="1">Leaf</tissue>
    </source>
</reference>
<keyword evidence="2" id="KW-1185">Reference proteome</keyword>
<dbReference type="STRING" id="35608.A0A2U1KQE7"/>
<dbReference type="OrthoDB" id="1934786at2759"/>
<evidence type="ECO:0000313" key="1">
    <source>
        <dbReference type="EMBL" id="PWA38980.1"/>
    </source>
</evidence>
<organism evidence="1 2">
    <name type="scientific">Artemisia annua</name>
    <name type="common">Sweet wormwood</name>
    <dbReference type="NCBI Taxonomy" id="35608"/>
    <lineage>
        <taxon>Eukaryota</taxon>
        <taxon>Viridiplantae</taxon>
        <taxon>Streptophyta</taxon>
        <taxon>Embryophyta</taxon>
        <taxon>Tracheophyta</taxon>
        <taxon>Spermatophyta</taxon>
        <taxon>Magnoliopsida</taxon>
        <taxon>eudicotyledons</taxon>
        <taxon>Gunneridae</taxon>
        <taxon>Pentapetalae</taxon>
        <taxon>asterids</taxon>
        <taxon>campanulids</taxon>
        <taxon>Asterales</taxon>
        <taxon>Asteraceae</taxon>
        <taxon>Asteroideae</taxon>
        <taxon>Anthemideae</taxon>
        <taxon>Artemisiinae</taxon>
        <taxon>Artemisia</taxon>
    </lineage>
</organism>
<proteinExistence type="predicted"/>
<name>A0A2U1KQE7_ARTAN</name>
<dbReference type="EMBL" id="PKPP01015069">
    <property type="protein sequence ID" value="PWA38980.1"/>
    <property type="molecule type" value="Genomic_DNA"/>
</dbReference>
<sequence>MAAAVFMAAKTKVLRGVWVLLKVSGEALVGDREQNIDQKRGLPTLGNKVCKIVESALACAGIRLSERTKFTVVMMLQGSLSLHGNNKLLPFMLQWLLQERLPDVTRFGIEWIRFFPQVPRPFFFSTGTKQRSYGSWSEDLEHITKDFHVVDHPVTECIAEINQLASQVAVGMGIPLWQISGRLYGMDNSGGYDG</sequence>
<protein>
    <submittedName>
        <fullName evidence="1">Plastid ACC-1</fullName>
    </submittedName>
</protein>
<accession>A0A2U1KQE7</accession>